<dbReference type="SUPFAM" id="SSF53756">
    <property type="entry name" value="UDP-Glycosyltransferase/glycogen phosphorylase"/>
    <property type="match status" value="1"/>
</dbReference>
<sequence length="401" mass="42191">MSPDRISLALVVRQLGHYHAARLAAARSRFGRLTTIAGTDEGPFAGFLSADPNAVRLYPDRRRYLRDVASGALARRLAAALDAAEPDVVAVTGWASPESLAALAYARRRGLPTVMLSESMADDALRHPLREAAKRRILAHVDAALVGGPPHAAYLHDLGLGPRRIHLGYDAVDNAHFAAGADAARARPGARAALGLPPRYLLASGRFVAKKNFPTLVHAFARAAGRDGPDLVILGDGPERAAIEAAARAAGVESRVHLPGFEEYAALPALYGLAEAFVHPATTEQWGLVVNEAMAAAVPVIVSNRAGVARSVISEGGVMVDPTEASLAEAITYLLAMPAATQRARGLAARAAIAPWGVERFADGLAGAVETAVTRRRRQAPLVLDRALFGVLGRRIIAHVG</sequence>
<evidence type="ECO:0000313" key="4">
    <source>
        <dbReference type="Proteomes" id="UP000609531"/>
    </source>
</evidence>
<comment type="caution">
    <text evidence="3">The sequence shown here is derived from an EMBL/GenBank/DDBJ whole genome shotgun (WGS) entry which is preliminary data.</text>
</comment>
<dbReference type="EMBL" id="JAEKJA010000007">
    <property type="protein sequence ID" value="MBJ3775925.1"/>
    <property type="molecule type" value="Genomic_DNA"/>
</dbReference>
<dbReference type="Pfam" id="PF13579">
    <property type="entry name" value="Glyco_trans_4_4"/>
    <property type="match status" value="1"/>
</dbReference>
<dbReference type="PANTHER" id="PTHR45947">
    <property type="entry name" value="SULFOQUINOVOSYL TRANSFERASE SQD2"/>
    <property type="match status" value="1"/>
</dbReference>
<feature type="domain" description="Glycosyltransferase subfamily 4-like N-terminal" evidence="2">
    <location>
        <begin position="20"/>
        <end position="166"/>
    </location>
</feature>
<dbReference type="RefSeq" id="WP_198881827.1">
    <property type="nucleotide sequence ID" value="NZ_JAEKJA010000007.1"/>
</dbReference>
<dbReference type="InterPro" id="IPR001296">
    <property type="entry name" value="Glyco_trans_1"/>
</dbReference>
<reference evidence="3" key="1">
    <citation type="submission" date="2020-12" db="EMBL/GenBank/DDBJ databases">
        <title>Bacterial taxonomy.</title>
        <authorList>
            <person name="Pan X."/>
        </authorList>
    </citation>
    <scope>NUCLEOTIDE SEQUENCE</scope>
    <source>
        <strain evidence="3">B2012</strain>
    </source>
</reference>
<proteinExistence type="predicted"/>
<dbReference type="Gene3D" id="3.40.50.2000">
    <property type="entry name" value="Glycogen Phosphorylase B"/>
    <property type="match status" value="2"/>
</dbReference>
<feature type="domain" description="Glycosyl transferase family 1" evidence="1">
    <location>
        <begin position="198"/>
        <end position="342"/>
    </location>
</feature>
<dbReference type="InterPro" id="IPR028098">
    <property type="entry name" value="Glyco_trans_4-like_N"/>
</dbReference>
<evidence type="ECO:0000259" key="2">
    <source>
        <dbReference type="Pfam" id="PF13579"/>
    </source>
</evidence>
<dbReference type="InterPro" id="IPR050194">
    <property type="entry name" value="Glycosyltransferase_grp1"/>
</dbReference>
<gene>
    <name evidence="3" type="ORF">JCR33_09525</name>
</gene>
<organism evidence="3 4">
    <name type="scientific">Acuticoccus mangrovi</name>
    <dbReference type="NCBI Taxonomy" id="2796142"/>
    <lineage>
        <taxon>Bacteria</taxon>
        <taxon>Pseudomonadati</taxon>
        <taxon>Pseudomonadota</taxon>
        <taxon>Alphaproteobacteria</taxon>
        <taxon>Hyphomicrobiales</taxon>
        <taxon>Amorphaceae</taxon>
        <taxon>Acuticoccus</taxon>
    </lineage>
</organism>
<evidence type="ECO:0000313" key="3">
    <source>
        <dbReference type="EMBL" id="MBJ3775925.1"/>
    </source>
</evidence>
<protein>
    <submittedName>
        <fullName evidence="3">Glycosyltransferase family 4 protein</fullName>
    </submittedName>
</protein>
<name>A0A934INN9_9HYPH</name>
<dbReference type="GO" id="GO:0016758">
    <property type="term" value="F:hexosyltransferase activity"/>
    <property type="evidence" value="ECO:0007669"/>
    <property type="project" value="TreeGrafter"/>
</dbReference>
<dbReference type="Proteomes" id="UP000609531">
    <property type="component" value="Unassembled WGS sequence"/>
</dbReference>
<dbReference type="Pfam" id="PF00534">
    <property type="entry name" value="Glycos_transf_1"/>
    <property type="match status" value="1"/>
</dbReference>
<keyword evidence="4" id="KW-1185">Reference proteome</keyword>
<dbReference type="PANTHER" id="PTHR45947:SF3">
    <property type="entry name" value="SULFOQUINOVOSYL TRANSFERASE SQD2"/>
    <property type="match status" value="1"/>
</dbReference>
<accession>A0A934INN9</accession>
<dbReference type="AlphaFoldDB" id="A0A934INN9"/>
<evidence type="ECO:0000259" key="1">
    <source>
        <dbReference type="Pfam" id="PF00534"/>
    </source>
</evidence>